<keyword evidence="4" id="KW-1185">Reference proteome</keyword>
<evidence type="ECO:0000259" key="2">
    <source>
        <dbReference type="PROSITE" id="PS00036"/>
    </source>
</evidence>
<sequence length="237" mass="26085">MSGSSLARPDLRHHGMYTHHYQMGGRHSQHPAGYAINAGEPSPVAPPYASWQPGLPPPPHGYQQTGRWTNSGAPTTASSPTQSLSPPANDSPAIRGKRAKATSDNEPILETGEEAAKILEDRRRRNASASARFRRRRNERERELVNRCLFLEHKLLDALGSQRFEEVMKRAPKSDAATEGRAPMSVASDDEGVLPTSVCALTAPRSIDDVWAAYLSLSQQVADSTQRIICLENQRRE</sequence>
<proteinExistence type="predicted"/>
<organism evidence="3 4">
    <name type="scientific">Coemansia aciculifera</name>
    <dbReference type="NCBI Taxonomy" id="417176"/>
    <lineage>
        <taxon>Eukaryota</taxon>
        <taxon>Fungi</taxon>
        <taxon>Fungi incertae sedis</taxon>
        <taxon>Zoopagomycota</taxon>
        <taxon>Kickxellomycotina</taxon>
        <taxon>Kickxellomycetes</taxon>
        <taxon>Kickxellales</taxon>
        <taxon>Kickxellaceae</taxon>
        <taxon>Coemansia</taxon>
    </lineage>
</organism>
<gene>
    <name evidence="3" type="ORF">GGH94_005429</name>
</gene>
<protein>
    <recommendedName>
        <fullName evidence="2">BZIP domain-containing protein</fullName>
    </recommendedName>
</protein>
<feature type="region of interest" description="Disordered" evidence="1">
    <location>
        <begin position="21"/>
        <end position="112"/>
    </location>
</feature>
<dbReference type="Proteomes" id="UP001140074">
    <property type="component" value="Unassembled WGS sequence"/>
</dbReference>
<accession>A0A9W8IG26</accession>
<evidence type="ECO:0000313" key="3">
    <source>
        <dbReference type="EMBL" id="KAJ2860578.1"/>
    </source>
</evidence>
<feature type="compositionally biased region" description="Polar residues" evidence="1">
    <location>
        <begin position="62"/>
        <end position="88"/>
    </location>
</feature>
<evidence type="ECO:0000256" key="1">
    <source>
        <dbReference type="SAM" id="MobiDB-lite"/>
    </source>
</evidence>
<evidence type="ECO:0000313" key="4">
    <source>
        <dbReference type="Proteomes" id="UP001140074"/>
    </source>
</evidence>
<dbReference type="GO" id="GO:0003700">
    <property type="term" value="F:DNA-binding transcription factor activity"/>
    <property type="evidence" value="ECO:0007669"/>
    <property type="project" value="InterPro"/>
</dbReference>
<name>A0A9W8IG26_9FUNG</name>
<dbReference type="InterPro" id="IPR004827">
    <property type="entry name" value="bZIP"/>
</dbReference>
<feature type="domain" description="BZIP" evidence="2">
    <location>
        <begin position="122"/>
        <end position="136"/>
    </location>
</feature>
<comment type="caution">
    <text evidence="3">The sequence shown here is derived from an EMBL/GenBank/DDBJ whole genome shotgun (WGS) entry which is preliminary data.</text>
</comment>
<dbReference type="EMBL" id="JANBUY010000287">
    <property type="protein sequence ID" value="KAJ2860578.1"/>
    <property type="molecule type" value="Genomic_DNA"/>
</dbReference>
<reference evidence="3" key="1">
    <citation type="submission" date="2022-07" db="EMBL/GenBank/DDBJ databases">
        <title>Phylogenomic reconstructions and comparative analyses of Kickxellomycotina fungi.</title>
        <authorList>
            <person name="Reynolds N.K."/>
            <person name="Stajich J.E."/>
            <person name="Barry K."/>
            <person name="Grigoriev I.V."/>
            <person name="Crous P."/>
            <person name="Smith M.E."/>
        </authorList>
    </citation>
    <scope>NUCLEOTIDE SEQUENCE</scope>
    <source>
        <strain evidence="3">RSA 476</strain>
    </source>
</reference>
<dbReference type="PROSITE" id="PS00036">
    <property type="entry name" value="BZIP_BASIC"/>
    <property type="match status" value="1"/>
</dbReference>
<dbReference type="AlphaFoldDB" id="A0A9W8IG26"/>